<dbReference type="GO" id="GO:0016491">
    <property type="term" value="F:oxidoreductase activity"/>
    <property type="evidence" value="ECO:0007669"/>
    <property type="project" value="InterPro"/>
</dbReference>
<dbReference type="CDD" id="cd01049">
    <property type="entry name" value="RNRR2"/>
    <property type="match status" value="1"/>
</dbReference>
<reference evidence="3 4" key="2">
    <citation type="submission" date="2016-05" db="EMBL/GenBank/DDBJ databases">
        <title>Lineage-specific infection strategies underlie the spectrum of fungal disease in amphibians.</title>
        <authorList>
            <person name="Cuomo C.A."/>
            <person name="Farrer R.A."/>
            <person name="James T."/>
            <person name="Longcore J."/>
            <person name="Birren B."/>
        </authorList>
    </citation>
    <scope>NUCLEOTIDE SEQUENCE [LARGE SCALE GENOMIC DNA]</scope>
    <source>
        <strain evidence="3 4">JEL423</strain>
    </source>
</reference>
<dbReference type="Proteomes" id="UP000077115">
    <property type="component" value="Unassembled WGS sequence"/>
</dbReference>
<dbReference type="AlphaFoldDB" id="A0A177WWB8"/>
<dbReference type="EMBL" id="DS022312">
    <property type="protein sequence ID" value="OAJ44347.1"/>
    <property type="molecule type" value="Genomic_DNA"/>
</dbReference>
<organism evidence="3 4">
    <name type="scientific">Batrachochytrium dendrobatidis (strain JEL423)</name>
    <dbReference type="NCBI Taxonomy" id="403673"/>
    <lineage>
        <taxon>Eukaryota</taxon>
        <taxon>Fungi</taxon>
        <taxon>Fungi incertae sedis</taxon>
        <taxon>Chytridiomycota</taxon>
        <taxon>Chytridiomycota incertae sedis</taxon>
        <taxon>Chytridiomycetes</taxon>
        <taxon>Rhizophydiales</taxon>
        <taxon>Rhizophydiales incertae sedis</taxon>
        <taxon>Batrachochytrium</taxon>
    </lineage>
</organism>
<dbReference type="OrthoDB" id="2093646at2759"/>
<dbReference type="GO" id="GO:0009263">
    <property type="term" value="P:deoxyribonucleotide biosynthetic process"/>
    <property type="evidence" value="ECO:0007669"/>
    <property type="project" value="InterPro"/>
</dbReference>
<accession>A0A177WWB8</accession>
<dbReference type="Gene3D" id="1.10.620.20">
    <property type="entry name" value="Ribonucleotide Reductase, subunit A"/>
    <property type="match status" value="1"/>
</dbReference>
<dbReference type="eggNOG" id="KOG1567">
    <property type="taxonomic scope" value="Eukaryota"/>
</dbReference>
<dbReference type="VEuPathDB" id="FungiDB:BDEG_27585"/>
<dbReference type="PANTHER" id="PTHR23409:SF18">
    <property type="entry name" value="RIBONUCLEOSIDE-DIPHOSPHATE REDUCTASE SUBUNIT M2"/>
    <property type="match status" value="1"/>
</dbReference>
<evidence type="ECO:0000256" key="1">
    <source>
        <dbReference type="ARBA" id="ARBA00009303"/>
    </source>
</evidence>
<dbReference type="Pfam" id="PF00268">
    <property type="entry name" value="Ribonuc_red_sm"/>
    <property type="match status" value="1"/>
</dbReference>
<sequence length="391" mass="44328">MISAQHSLSDSTNFENNPNTSTEPSNAKSHIAKNDMTELSLRSLTLSDTTDEPLLKPNPRRFVLFPIQFNEIWQAYKNLEANFWSAEEVEMSDDLNGFEQLSRKEQSLMLQITSILCMGCGLNNEAILSRYSDEIQIPEARCFFGFQLMQKNIHSELSMVILDMFSESEKQRDDLLDVIQQLPSRTMWTEWARTHMTRSEEPFALRVTSLAIFQAIHQVSLRDIIAFIAGPETSTLPVTSSESHLLHGVVHAMHKIHHDQLQYLSFLALIQSNLVRRADTQLVHLMARAAVAAEHTLIDDVFNLSTGNILLCGKIVPKEALKGRIEFLTDMCLTTMGYPAMYHVQDPIPWISVLHVREAKKGSADTHTTQTVVSAKPNMQEDHAFTVDEDF</sequence>
<dbReference type="PANTHER" id="PTHR23409">
    <property type="entry name" value="RIBONUCLEOSIDE-DIPHOSPHATE REDUCTASE SMALL CHAIN"/>
    <property type="match status" value="1"/>
</dbReference>
<proteinExistence type="inferred from homology"/>
<dbReference type="InterPro" id="IPR033909">
    <property type="entry name" value="RNR_small"/>
</dbReference>
<dbReference type="STRING" id="403673.A0A177WWB8"/>
<protein>
    <submittedName>
        <fullName evidence="3">Ribonucleotide reductase, small chain</fullName>
    </submittedName>
</protein>
<evidence type="ECO:0000256" key="2">
    <source>
        <dbReference type="SAM" id="MobiDB-lite"/>
    </source>
</evidence>
<reference evidence="3 4" key="1">
    <citation type="submission" date="2006-10" db="EMBL/GenBank/DDBJ databases">
        <title>The Genome Sequence of Batrachochytrium dendrobatidis JEL423.</title>
        <authorList>
            <consortium name="The Broad Institute Genome Sequencing Platform"/>
            <person name="Birren B."/>
            <person name="Lander E."/>
            <person name="Galagan J."/>
            <person name="Cuomo C."/>
            <person name="Devon K."/>
            <person name="Jaffe D."/>
            <person name="Butler J."/>
            <person name="Alvarez P."/>
            <person name="Gnerre S."/>
            <person name="Grabherr M."/>
            <person name="Kleber M."/>
            <person name="Mauceli E."/>
            <person name="Brockman W."/>
            <person name="Young S."/>
            <person name="LaButti K."/>
            <person name="Sykes S."/>
            <person name="DeCaprio D."/>
            <person name="Crawford M."/>
            <person name="Koehrsen M."/>
            <person name="Engels R."/>
            <person name="Montgomery P."/>
            <person name="Pearson M."/>
            <person name="Howarth C."/>
            <person name="Larson L."/>
            <person name="White J."/>
            <person name="O'Leary S."/>
            <person name="Kodira C."/>
            <person name="Zeng Q."/>
            <person name="Yandava C."/>
            <person name="Alvarado L."/>
            <person name="Longcore J."/>
            <person name="James T."/>
        </authorList>
    </citation>
    <scope>NUCLEOTIDE SEQUENCE [LARGE SCALE GENOMIC DNA]</scope>
    <source>
        <strain evidence="3 4">JEL423</strain>
    </source>
</reference>
<feature type="compositionally biased region" description="Polar residues" evidence="2">
    <location>
        <begin position="1"/>
        <end position="28"/>
    </location>
</feature>
<evidence type="ECO:0000313" key="4">
    <source>
        <dbReference type="Proteomes" id="UP000077115"/>
    </source>
</evidence>
<evidence type="ECO:0000313" key="3">
    <source>
        <dbReference type="EMBL" id="OAJ44347.1"/>
    </source>
</evidence>
<feature type="region of interest" description="Disordered" evidence="2">
    <location>
        <begin position="1"/>
        <end position="32"/>
    </location>
</feature>
<dbReference type="InterPro" id="IPR000358">
    <property type="entry name" value="RNR_small_fam"/>
</dbReference>
<dbReference type="InterPro" id="IPR012348">
    <property type="entry name" value="RNR-like"/>
</dbReference>
<name>A0A177WWB8_BATDL</name>
<dbReference type="InterPro" id="IPR009078">
    <property type="entry name" value="Ferritin-like_SF"/>
</dbReference>
<dbReference type="SUPFAM" id="SSF47240">
    <property type="entry name" value="Ferritin-like"/>
    <property type="match status" value="1"/>
</dbReference>
<comment type="similarity">
    <text evidence="1">Belongs to the ribonucleoside diphosphate reductase small chain family.</text>
</comment>
<gene>
    <name evidence="3" type="ORF">BDEG_27585</name>
</gene>